<dbReference type="EMBL" id="JGYN01000034">
    <property type="protein sequence ID" value="KFI47522.1"/>
    <property type="molecule type" value="Genomic_DNA"/>
</dbReference>
<keyword evidence="2" id="KW-0521">NADP</keyword>
<dbReference type="PANTHER" id="PTHR43150">
    <property type="entry name" value="HYPERKINETIC, ISOFORM M"/>
    <property type="match status" value="1"/>
</dbReference>
<evidence type="ECO:0000313" key="5">
    <source>
        <dbReference type="EMBL" id="KFI47522.1"/>
    </source>
</evidence>
<keyword evidence="5" id="KW-0406">Ion transport</keyword>
<keyword evidence="5" id="KW-0813">Transport</keyword>
<sequence>MKYRNVGKAGIKVSEIALGSWMTRLEDTAAVDNAMAIADAAFDAGVNFYDCADAYSGGDAERFLGRFIAKHDREDVVISSKVFFGTGKSVNGRGLSRKHIFNNCERSLKNLGTDYIDLYYCHRFDTTTPLEETLQALSDLVDQGKILYYGVSEEWSAARLERAERIISERGLHPLTVVQPQYNMVDRYIEHEIVETCERYGIGITPFSPLAQGLLTGKYRKGQPLPAGSRATWQSDHQINNLLTDENLDKVERLSKIADELGVKMPVLALAWILRLPVISSVIVGASKPSQLESNIAASGVEIPADALKQIDDILGFKRFERHIG</sequence>
<accession>A0A086ZLX2</accession>
<dbReference type="OrthoDB" id="9768793at2"/>
<dbReference type="Pfam" id="PF00248">
    <property type="entry name" value="Aldo_ket_red"/>
    <property type="match status" value="1"/>
</dbReference>
<evidence type="ECO:0000313" key="6">
    <source>
        <dbReference type="Proteomes" id="UP000029108"/>
    </source>
</evidence>
<feature type="domain" description="NADP-dependent oxidoreductase" evidence="4">
    <location>
        <begin position="15"/>
        <end position="314"/>
    </location>
</feature>
<dbReference type="FunFam" id="3.20.20.100:FF:000004">
    <property type="entry name" value="Oxidoreductase, aldo/keto reductase"/>
    <property type="match status" value="1"/>
</dbReference>
<dbReference type="GO" id="GO:0005829">
    <property type="term" value="C:cytosol"/>
    <property type="evidence" value="ECO:0007669"/>
    <property type="project" value="UniProtKB-ARBA"/>
</dbReference>
<keyword evidence="5" id="KW-0407">Ion channel</keyword>
<protein>
    <submittedName>
        <fullName evidence="5">Voltage-gated potassium channel</fullName>
        <ecNumber evidence="5">1.1.1.317</ecNumber>
    </submittedName>
</protein>
<gene>
    <name evidence="5" type="ORF">BBIA_1150</name>
</gene>
<keyword evidence="3 5" id="KW-0560">Oxidoreductase</keyword>
<proteinExistence type="inferred from homology"/>
<evidence type="ECO:0000259" key="4">
    <source>
        <dbReference type="Pfam" id="PF00248"/>
    </source>
</evidence>
<dbReference type="InterPro" id="IPR036812">
    <property type="entry name" value="NAD(P)_OxRdtase_dom_sf"/>
</dbReference>
<dbReference type="InterPro" id="IPR005399">
    <property type="entry name" value="K_chnl_volt-dep_bsu_KCNAB-rel"/>
</dbReference>
<dbReference type="Gene3D" id="3.20.20.100">
    <property type="entry name" value="NADP-dependent oxidoreductase domain"/>
    <property type="match status" value="1"/>
</dbReference>
<reference evidence="5 6" key="1">
    <citation type="submission" date="2014-03" db="EMBL/GenBank/DDBJ databases">
        <title>Genomics of Bifidobacteria.</title>
        <authorList>
            <person name="Ventura M."/>
            <person name="Milani C."/>
            <person name="Lugli G.A."/>
        </authorList>
    </citation>
    <scope>NUCLEOTIDE SEQUENCE [LARGE SCALE GENOMIC DNA]</scope>
    <source>
        <strain evidence="5 6">DSM 23969</strain>
    </source>
</reference>
<dbReference type="CDD" id="cd19074">
    <property type="entry name" value="Aldo_ket_red_shaker-like"/>
    <property type="match status" value="1"/>
</dbReference>
<evidence type="ECO:0000256" key="2">
    <source>
        <dbReference type="ARBA" id="ARBA00022857"/>
    </source>
</evidence>
<keyword evidence="6" id="KW-1185">Reference proteome</keyword>
<dbReference type="RefSeq" id="WP_033494121.1">
    <property type="nucleotide sequence ID" value="NZ_JDUU01000012.1"/>
</dbReference>
<dbReference type="GO" id="GO:0016491">
    <property type="term" value="F:oxidoreductase activity"/>
    <property type="evidence" value="ECO:0007669"/>
    <property type="project" value="UniProtKB-KW"/>
</dbReference>
<dbReference type="SUPFAM" id="SSF51430">
    <property type="entry name" value="NAD(P)-linked oxidoreductase"/>
    <property type="match status" value="1"/>
</dbReference>
<comment type="similarity">
    <text evidence="1">Belongs to the shaker potassium channel beta subunit family.</text>
</comment>
<dbReference type="PANTHER" id="PTHR43150:SF2">
    <property type="entry name" value="HYPERKINETIC, ISOFORM M"/>
    <property type="match status" value="1"/>
</dbReference>
<name>A0A086ZLX2_9BIFI</name>
<organism evidence="5 6">
    <name type="scientific">Bifidobacterium biavatii DSM 23969</name>
    <dbReference type="NCBI Taxonomy" id="1437608"/>
    <lineage>
        <taxon>Bacteria</taxon>
        <taxon>Bacillati</taxon>
        <taxon>Actinomycetota</taxon>
        <taxon>Actinomycetes</taxon>
        <taxon>Bifidobacteriales</taxon>
        <taxon>Bifidobacteriaceae</taxon>
        <taxon>Bifidobacterium</taxon>
    </lineage>
</organism>
<dbReference type="AlphaFoldDB" id="A0A086ZLX2"/>
<dbReference type="Proteomes" id="UP000029108">
    <property type="component" value="Unassembled WGS sequence"/>
</dbReference>
<dbReference type="GO" id="GO:0034220">
    <property type="term" value="P:monoatomic ion transmembrane transport"/>
    <property type="evidence" value="ECO:0007669"/>
    <property type="project" value="UniProtKB-KW"/>
</dbReference>
<comment type="caution">
    <text evidence="5">The sequence shown here is derived from an EMBL/GenBank/DDBJ whole genome shotgun (WGS) entry which is preliminary data.</text>
</comment>
<dbReference type="InterPro" id="IPR023210">
    <property type="entry name" value="NADP_OxRdtase_dom"/>
</dbReference>
<evidence type="ECO:0000256" key="3">
    <source>
        <dbReference type="ARBA" id="ARBA00023002"/>
    </source>
</evidence>
<evidence type="ECO:0000256" key="1">
    <source>
        <dbReference type="ARBA" id="ARBA00006515"/>
    </source>
</evidence>
<dbReference type="EC" id="1.1.1.317" evidence="5"/>
<dbReference type="eggNOG" id="COG0667">
    <property type="taxonomic scope" value="Bacteria"/>
</dbReference>
<dbReference type="STRING" id="1437608.GCA_000771645_00477"/>